<evidence type="ECO:0000256" key="1">
    <source>
        <dbReference type="SAM" id="MobiDB-lite"/>
    </source>
</evidence>
<reference evidence="2" key="1">
    <citation type="journal article" date="2015" name="Nature">
        <title>Complex archaea that bridge the gap between prokaryotes and eukaryotes.</title>
        <authorList>
            <person name="Spang A."/>
            <person name="Saw J.H."/>
            <person name="Jorgensen S.L."/>
            <person name="Zaremba-Niedzwiedzka K."/>
            <person name="Martijn J."/>
            <person name="Lind A.E."/>
            <person name="van Eijk R."/>
            <person name="Schleper C."/>
            <person name="Guy L."/>
            <person name="Ettema T.J."/>
        </authorList>
    </citation>
    <scope>NUCLEOTIDE SEQUENCE</scope>
</reference>
<organism evidence="2">
    <name type="scientific">marine sediment metagenome</name>
    <dbReference type="NCBI Taxonomy" id="412755"/>
    <lineage>
        <taxon>unclassified sequences</taxon>
        <taxon>metagenomes</taxon>
        <taxon>ecological metagenomes</taxon>
    </lineage>
</organism>
<dbReference type="AlphaFoldDB" id="A0A0F9GDW2"/>
<gene>
    <name evidence="2" type="ORF">LCGC14_1839100</name>
</gene>
<feature type="region of interest" description="Disordered" evidence="1">
    <location>
        <begin position="114"/>
        <end position="192"/>
    </location>
</feature>
<name>A0A0F9GDW2_9ZZZZ</name>
<accession>A0A0F9GDW2</accession>
<dbReference type="EMBL" id="LAZR01018285">
    <property type="protein sequence ID" value="KKL96973.1"/>
    <property type="molecule type" value="Genomic_DNA"/>
</dbReference>
<sequence>MSVTRTPACTVKGCPQPSSPEFHIPICGHGLEGHHHHVVKRSQGGKDGPQVFICPDCHHNIDNGEWGNAVKPFPGRGRVYFAWDLHGNTLIEKDIDGQVLSDGDEARLEGEALRAPGSEESAGGEPGRRVASPPSLSTKEESDGLDTDVPGPSDDGASGEVGKPAEASPPDKPVTSGDGTARGSQYDPIHHPNVLTHDQRVAIAGQIKDAEWGRQWLAGDTANAWEAEMGEAAWQYLGDFGYQPESLSNIMNVCAAVPKRLRGYNLRFSHFVVVASENLEDMEMWLDKCAEEQWSVKAFRCQVKGTKPRVKRWSLEELDELLKKFVYKSDEESVSYPTGPIGDAVIIFFQWLGKQA</sequence>
<comment type="caution">
    <text evidence="2">The sequence shown here is derived from an EMBL/GenBank/DDBJ whole genome shotgun (WGS) entry which is preliminary data.</text>
</comment>
<proteinExistence type="predicted"/>
<evidence type="ECO:0000313" key="2">
    <source>
        <dbReference type="EMBL" id="KKL96973.1"/>
    </source>
</evidence>
<protein>
    <submittedName>
        <fullName evidence="2">Uncharacterized protein</fullName>
    </submittedName>
</protein>
<feature type="compositionally biased region" description="Low complexity" evidence="1">
    <location>
        <begin position="114"/>
        <end position="123"/>
    </location>
</feature>